<dbReference type="InterPro" id="IPR005495">
    <property type="entry name" value="LptG/LptF_permease"/>
</dbReference>
<keyword evidence="6" id="KW-1003">Cell membrane</keyword>
<keyword evidence="7" id="KW-0997">Cell inner membrane</keyword>
<evidence type="ECO:0000256" key="6">
    <source>
        <dbReference type="ARBA" id="ARBA00022475"/>
    </source>
</evidence>
<dbReference type="PANTHER" id="PTHR33529:SF7">
    <property type="entry name" value="LIPOPOLYSACCHARIDE EXPORT SYSTEM PERMEASE PROTEIN LPTF"/>
    <property type="match status" value="1"/>
</dbReference>
<gene>
    <name evidence="13" type="ORF">BIW53_18085</name>
</gene>
<evidence type="ECO:0000256" key="3">
    <source>
        <dbReference type="ARBA" id="ARBA00007725"/>
    </source>
</evidence>
<evidence type="ECO:0000256" key="10">
    <source>
        <dbReference type="ARBA" id="ARBA00023136"/>
    </source>
</evidence>
<dbReference type="GO" id="GO:0015920">
    <property type="term" value="P:lipopolysaccharide transport"/>
    <property type="evidence" value="ECO:0007669"/>
    <property type="project" value="TreeGrafter"/>
</dbReference>
<proteinExistence type="inferred from homology"/>
<comment type="caution">
    <text evidence="13">The sequence shown here is derived from an EMBL/GenBank/DDBJ whole genome shotgun (WGS) entry which is preliminary data.</text>
</comment>
<evidence type="ECO:0000256" key="7">
    <source>
        <dbReference type="ARBA" id="ARBA00022519"/>
    </source>
</evidence>
<dbReference type="OrthoDB" id="9778062at2"/>
<feature type="transmembrane region" description="Helical" evidence="12">
    <location>
        <begin position="273"/>
        <end position="292"/>
    </location>
</feature>
<comment type="subunit">
    <text evidence="11">Component of the lipopolysaccharide transport and assembly complex. The LptBFG transporter is composed of two ATP-binding proteins (LptB) and two transmembrane proteins (LptF and LptG).</text>
</comment>
<feature type="transmembrane region" description="Helical" evidence="12">
    <location>
        <begin position="56"/>
        <end position="76"/>
    </location>
</feature>
<comment type="function">
    <text evidence="1">Part of the ABC transporter complex LptBFG involved in the translocation of lipopolysaccharide (LPS) from the inner membrane to the outer membrane.</text>
</comment>
<keyword evidence="14" id="KW-1185">Reference proteome</keyword>
<evidence type="ECO:0000256" key="9">
    <source>
        <dbReference type="ARBA" id="ARBA00022989"/>
    </source>
</evidence>
<feature type="transmembrane region" description="Helical" evidence="12">
    <location>
        <begin position="299"/>
        <end position="316"/>
    </location>
</feature>
<reference evidence="13 14" key="1">
    <citation type="submission" date="2016-10" db="EMBL/GenBank/DDBJ databases">
        <title>Pseudoalteromonas amylolytica sp. nov., isolated from the surface seawater.</title>
        <authorList>
            <person name="Wu Y.-H."/>
            <person name="Cheng H."/>
            <person name="Jin X.-B."/>
            <person name="Wang C.-S."/>
            <person name="Xu X.-W."/>
        </authorList>
    </citation>
    <scope>NUCLEOTIDE SEQUENCE [LARGE SCALE GENOMIC DNA]</scope>
    <source>
        <strain evidence="13 14">JCM 12483</strain>
    </source>
</reference>
<evidence type="ECO:0000313" key="14">
    <source>
        <dbReference type="Proteomes" id="UP000180253"/>
    </source>
</evidence>
<evidence type="ECO:0000256" key="8">
    <source>
        <dbReference type="ARBA" id="ARBA00022692"/>
    </source>
</evidence>
<organism evidence="13 14">
    <name type="scientific">Pseudoalteromonas byunsanensis</name>
    <dbReference type="NCBI Taxonomy" id="327939"/>
    <lineage>
        <taxon>Bacteria</taxon>
        <taxon>Pseudomonadati</taxon>
        <taxon>Pseudomonadota</taxon>
        <taxon>Gammaproteobacteria</taxon>
        <taxon>Alteromonadales</taxon>
        <taxon>Pseudoalteromonadaceae</taxon>
        <taxon>Pseudoalteromonas</taxon>
    </lineage>
</organism>
<evidence type="ECO:0000256" key="12">
    <source>
        <dbReference type="SAM" id="Phobius"/>
    </source>
</evidence>
<keyword evidence="5" id="KW-0813">Transport</keyword>
<dbReference type="PANTHER" id="PTHR33529">
    <property type="entry name" value="SLR0882 PROTEIN-RELATED"/>
    <property type="match status" value="1"/>
</dbReference>
<dbReference type="EMBL" id="MNAN01000035">
    <property type="protein sequence ID" value="OHU94120.1"/>
    <property type="molecule type" value="Genomic_DNA"/>
</dbReference>
<keyword evidence="10 12" id="KW-0472">Membrane</keyword>
<name>A0A1S1MYV9_9GAMM</name>
<keyword evidence="9 12" id="KW-1133">Transmembrane helix</keyword>
<dbReference type="NCBIfam" id="TIGR04407">
    <property type="entry name" value="LptF_YjgP"/>
    <property type="match status" value="1"/>
</dbReference>
<comment type="subcellular location">
    <subcellularLocation>
        <location evidence="2">Cell inner membrane</location>
        <topology evidence="2">Multi-pass membrane protein</topology>
    </subcellularLocation>
</comment>
<dbReference type="STRING" id="327939.BIW53_18085"/>
<dbReference type="Pfam" id="PF03739">
    <property type="entry name" value="LptF_LptG"/>
    <property type="match status" value="1"/>
</dbReference>
<dbReference type="RefSeq" id="WP_070993409.1">
    <property type="nucleotide sequence ID" value="NZ_CBCSHD010000011.1"/>
</dbReference>
<evidence type="ECO:0000256" key="1">
    <source>
        <dbReference type="ARBA" id="ARBA00002265"/>
    </source>
</evidence>
<accession>A0A1S1MYV9</accession>
<protein>
    <recommendedName>
        <fullName evidence="4">Lipopolysaccharide export system permease protein LptF</fullName>
    </recommendedName>
</protein>
<sequence length="370" mass="41101">MLIFRYLTAEVLKSQIAVFLTLMTIFLSQKFVRILSDASDGDLPAKLVASVLMLKLPQLAVYILPLSLFLGIILAYSRVYADSEMTVLRACGVSEWYVVRVTLVSSVCFAILAGVVSLYISPWASEKEYQLKEQAEAESGLSTLRAGRFQQTGNEKAVVFVHNIVEQGKELDKVFVAQLPNKDSNQAARIVYAQKGRVLEQESGEQQLVLNDGKRYETDGLSQALNKTEFASYQVQIREQVIEHQRRKLEAIPTLQLLEMDTPQAAAQFQLRLSVPISIILLTLLAVPLSVVNPRQGKFAKLVPAISLYLGYFILLNAGKFLVAEGKIPAAVGLWWIHLSVLFIGAYLIAKGRPFGVWVRSILTKRASVA</sequence>
<dbReference type="InterPro" id="IPR030922">
    <property type="entry name" value="LptF"/>
</dbReference>
<comment type="similarity">
    <text evidence="3">Belongs to the LptF/LptG family.</text>
</comment>
<keyword evidence="8 12" id="KW-0812">Transmembrane</keyword>
<evidence type="ECO:0000256" key="11">
    <source>
        <dbReference type="ARBA" id="ARBA00026081"/>
    </source>
</evidence>
<dbReference type="AlphaFoldDB" id="A0A1S1MYV9"/>
<feature type="transmembrane region" description="Helical" evidence="12">
    <location>
        <begin position="97"/>
        <end position="120"/>
    </location>
</feature>
<feature type="transmembrane region" description="Helical" evidence="12">
    <location>
        <begin position="328"/>
        <end position="350"/>
    </location>
</feature>
<evidence type="ECO:0000256" key="4">
    <source>
        <dbReference type="ARBA" id="ARBA00014213"/>
    </source>
</evidence>
<dbReference type="Proteomes" id="UP000180253">
    <property type="component" value="Unassembled WGS sequence"/>
</dbReference>
<evidence type="ECO:0000313" key="13">
    <source>
        <dbReference type="EMBL" id="OHU94120.1"/>
    </source>
</evidence>
<evidence type="ECO:0000256" key="2">
    <source>
        <dbReference type="ARBA" id="ARBA00004429"/>
    </source>
</evidence>
<evidence type="ECO:0000256" key="5">
    <source>
        <dbReference type="ARBA" id="ARBA00022448"/>
    </source>
</evidence>
<dbReference type="GO" id="GO:0055085">
    <property type="term" value="P:transmembrane transport"/>
    <property type="evidence" value="ECO:0007669"/>
    <property type="project" value="InterPro"/>
</dbReference>
<dbReference type="GO" id="GO:0043190">
    <property type="term" value="C:ATP-binding cassette (ABC) transporter complex"/>
    <property type="evidence" value="ECO:0007669"/>
    <property type="project" value="InterPro"/>
</dbReference>